<comment type="similarity">
    <text evidence="1">Belongs to the plant acyltransferase family.</text>
</comment>
<sequence length="450" mass="50527">MEDLELVEKHVIVPETLLNGRRLFLSNIDLTLVTYLETVSFIEPTSNDISFAEICSSFYRSLRRILVSYDFMAGRLIHQAGEGENAGRFEIDCNGEGVVVVAATTSTSKMSQLGELRCPNKPEFKKLVSFLHNEEWMNLEIKDKPLLLLQLTRFQCGGVALASLSNHCTLDGTAIQEFIVNLASLTRGDDLVIQPNSDRSIFKARNPPRISHPHFEYSIPKVSDTSFSIPGSILIPAIIKQPFLKTTTKLVYLSESWISNLKSLAQRDGKFMKYTTFHVLAAKLWKARSIATQVPDECISTVLFPIDVRRKIVPRAPKGFAGNALIPGFARSDMNRIKTEKFSALVDEVHKGVERVDDEYVKSNIDWLEMNRGVPCRENSFSVVVWSKLGFEGVDFGWGRITNVVPVEIKPGLVIVLPGDKEGGGIYVCLELPSEQMEDFYKLMMAKEEE</sequence>
<dbReference type="Proteomes" id="UP000316621">
    <property type="component" value="Chromosome 8"/>
</dbReference>
<dbReference type="PANTHER" id="PTHR31642">
    <property type="entry name" value="TRICHOTHECENE 3-O-ACETYLTRANSFERASE"/>
    <property type="match status" value="1"/>
</dbReference>
<evidence type="ECO:0000256" key="1">
    <source>
        <dbReference type="ARBA" id="ARBA00009861"/>
    </source>
</evidence>
<protein>
    <submittedName>
        <fullName evidence="2">Uncharacterized protein</fullName>
    </submittedName>
</protein>
<reference evidence="2 3" key="1">
    <citation type="journal article" date="2018" name="Science">
        <title>The opium poppy genome and morphinan production.</title>
        <authorList>
            <person name="Guo L."/>
            <person name="Winzer T."/>
            <person name="Yang X."/>
            <person name="Li Y."/>
            <person name="Ning Z."/>
            <person name="He Z."/>
            <person name="Teodor R."/>
            <person name="Lu Y."/>
            <person name="Bowser T.A."/>
            <person name="Graham I.A."/>
            <person name="Ye K."/>
        </authorList>
    </citation>
    <scope>NUCLEOTIDE SEQUENCE [LARGE SCALE GENOMIC DNA]</scope>
    <source>
        <strain evidence="3">cv. HN1</strain>
        <tissue evidence="2">Leaves</tissue>
    </source>
</reference>
<proteinExistence type="inferred from homology"/>
<gene>
    <name evidence="2" type="ORF">C5167_051066</name>
</gene>
<evidence type="ECO:0000313" key="2">
    <source>
        <dbReference type="EMBL" id="RZC75591.1"/>
    </source>
</evidence>
<dbReference type="PANTHER" id="PTHR31642:SF217">
    <property type="entry name" value="OMEGA-HYDROXYPALMITATE O-FERULOYL TRANSFERASE-LIKE ISOFORM X1"/>
    <property type="match status" value="1"/>
</dbReference>
<dbReference type="GO" id="GO:0016747">
    <property type="term" value="F:acyltransferase activity, transferring groups other than amino-acyl groups"/>
    <property type="evidence" value="ECO:0007669"/>
    <property type="project" value="TreeGrafter"/>
</dbReference>
<evidence type="ECO:0000313" key="3">
    <source>
        <dbReference type="Proteomes" id="UP000316621"/>
    </source>
</evidence>
<dbReference type="EMBL" id="CM010722">
    <property type="protein sequence ID" value="RZC75591.1"/>
    <property type="molecule type" value="Genomic_DNA"/>
</dbReference>
<dbReference type="STRING" id="3469.A0A4Y7KTZ8"/>
<dbReference type="OrthoDB" id="1862401at2759"/>
<organism evidence="2 3">
    <name type="scientific">Papaver somniferum</name>
    <name type="common">Opium poppy</name>
    <dbReference type="NCBI Taxonomy" id="3469"/>
    <lineage>
        <taxon>Eukaryota</taxon>
        <taxon>Viridiplantae</taxon>
        <taxon>Streptophyta</taxon>
        <taxon>Embryophyta</taxon>
        <taxon>Tracheophyta</taxon>
        <taxon>Spermatophyta</taxon>
        <taxon>Magnoliopsida</taxon>
        <taxon>Ranunculales</taxon>
        <taxon>Papaveraceae</taxon>
        <taxon>Papaveroideae</taxon>
        <taxon>Papaver</taxon>
    </lineage>
</organism>
<dbReference type="OMA" id="KGAPCME"/>
<dbReference type="InterPro" id="IPR023213">
    <property type="entry name" value="CAT-like_dom_sf"/>
</dbReference>
<name>A0A4Y7KTZ8_PAPSO</name>
<dbReference type="Pfam" id="PF02458">
    <property type="entry name" value="Transferase"/>
    <property type="match status" value="1"/>
</dbReference>
<dbReference type="Gene3D" id="3.30.559.10">
    <property type="entry name" value="Chloramphenicol acetyltransferase-like domain"/>
    <property type="match status" value="2"/>
</dbReference>
<dbReference type="InterPro" id="IPR050317">
    <property type="entry name" value="Plant_Fungal_Acyltransferase"/>
</dbReference>
<accession>A0A4Y7KTZ8</accession>
<keyword evidence="3" id="KW-1185">Reference proteome</keyword>
<dbReference type="Gramene" id="RZC75591">
    <property type="protein sequence ID" value="RZC75591"/>
    <property type="gene ID" value="C5167_051066"/>
</dbReference>
<dbReference type="AlphaFoldDB" id="A0A4Y7KTZ8"/>